<reference evidence="5 8" key="2">
    <citation type="submission" date="2020-12" db="EMBL/GenBank/DDBJ databases">
        <title>Draft genome sequence of furan degrading bacterial strain FUR100.</title>
        <authorList>
            <person name="Woiski C."/>
        </authorList>
    </citation>
    <scope>NUCLEOTIDE SEQUENCE [LARGE SCALE GENOMIC DNA]</scope>
    <source>
        <strain evidence="5 8">FUR100</strain>
    </source>
</reference>
<proteinExistence type="predicted"/>
<evidence type="ECO:0000313" key="5">
    <source>
        <dbReference type="EMBL" id="MBH5142758.1"/>
    </source>
</evidence>
<dbReference type="OMA" id="INMTSMN"/>
<evidence type="ECO:0000256" key="2">
    <source>
        <dbReference type="ARBA" id="ARBA00023136"/>
    </source>
</evidence>
<accession>A0A0C2ZWQ5</accession>
<dbReference type="PANTHER" id="PTHR37042:SF4">
    <property type="entry name" value="OUTER MEMBRANE PROTEIN RV1973"/>
    <property type="match status" value="1"/>
</dbReference>
<dbReference type="Proteomes" id="UP000502345">
    <property type="component" value="Chromosome"/>
</dbReference>
<name>A0A0C2ZWQ5_RHOER</name>
<dbReference type="Proteomes" id="UP000627573">
    <property type="component" value="Unassembled WGS sequence"/>
</dbReference>
<feature type="transmembrane region" description="Helical" evidence="4">
    <location>
        <begin position="33"/>
        <end position="57"/>
    </location>
</feature>
<feature type="region of interest" description="Disordered" evidence="3">
    <location>
        <begin position="1"/>
        <end position="26"/>
    </location>
</feature>
<organism evidence="5 8">
    <name type="scientific">Rhodococcus erythropolis</name>
    <name type="common">Arthrobacter picolinophilus</name>
    <dbReference type="NCBI Taxonomy" id="1833"/>
    <lineage>
        <taxon>Bacteria</taxon>
        <taxon>Bacillati</taxon>
        <taxon>Actinomycetota</taxon>
        <taxon>Actinomycetes</taxon>
        <taxon>Mycobacteriales</taxon>
        <taxon>Nocardiaceae</taxon>
        <taxon>Rhodococcus</taxon>
        <taxon>Rhodococcus erythropolis group</taxon>
    </lineage>
</organism>
<evidence type="ECO:0000256" key="3">
    <source>
        <dbReference type="SAM" id="MobiDB-lite"/>
    </source>
</evidence>
<dbReference type="GeneID" id="57488129"/>
<keyword evidence="2 4" id="KW-0472">Membrane</keyword>
<evidence type="ECO:0000256" key="4">
    <source>
        <dbReference type="SAM" id="Phobius"/>
    </source>
</evidence>
<dbReference type="EMBL" id="CP050124">
    <property type="protein sequence ID" value="QIP39132.1"/>
    <property type="molecule type" value="Genomic_DNA"/>
</dbReference>
<keyword evidence="8" id="KW-1185">Reference proteome</keyword>
<feature type="region of interest" description="Disordered" evidence="3">
    <location>
        <begin position="194"/>
        <end position="242"/>
    </location>
</feature>
<dbReference type="GO" id="GO:0016020">
    <property type="term" value="C:membrane"/>
    <property type="evidence" value="ECO:0007669"/>
    <property type="project" value="UniProtKB-SubCell"/>
</dbReference>
<dbReference type="RefSeq" id="WP_019744307.1">
    <property type="nucleotide sequence ID" value="NZ_AP018733.1"/>
</dbReference>
<reference evidence="6 7" key="1">
    <citation type="submission" date="2020-03" db="EMBL/GenBank/DDBJ databases">
        <title>Screen low temperature-resistant strains for efficient degradation of petroleum hydrocarbons under the low temperature.</title>
        <authorList>
            <person name="Wang Y."/>
            <person name="Chen J."/>
        </authorList>
    </citation>
    <scope>NUCLEOTIDE SEQUENCE [LARGE SCALE GENOMIC DNA]</scope>
    <source>
        <strain evidence="6 7">KB1</strain>
    </source>
</reference>
<sequence>MSVIQRNSSPQSGGPEQVESGAPTTGRPKGLTASLIAVGVLLLAAVVALGVFGVPYVRALTTDRTTAEMRDDALIGAQQVAINLNNADSANLDQSIENMRSSVTGDEMTTYLQTVQDSITDELRNSGSKADTEVVQSALTELNTDDRTATALVVVRVTTTQGNQFVKNQLGMRLGMVEVDGVWKAQSADPIGSRLDLGSGTLPAADGSTPAPDATPAPGSGTEAPASGAPAPTTEGGDSGGQ</sequence>
<evidence type="ECO:0000313" key="6">
    <source>
        <dbReference type="EMBL" id="QIP39132.1"/>
    </source>
</evidence>
<protein>
    <recommendedName>
        <fullName evidence="9">Mce-associated membrane protein</fullName>
    </recommendedName>
</protein>
<keyword evidence="4" id="KW-0812">Transmembrane</keyword>
<evidence type="ECO:0000313" key="8">
    <source>
        <dbReference type="Proteomes" id="UP000627573"/>
    </source>
</evidence>
<dbReference type="EMBL" id="JAECSB010000030">
    <property type="protein sequence ID" value="MBH5142758.1"/>
    <property type="molecule type" value="Genomic_DNA"/>
</dbReference>
<evidence type="ECO:0000313" key="7">
    <source>
        <dbReference type="Proteomes" id="UP000502345"/>
    </source>
</evidence>
<dbReference type="PANTHER" id="PTHR37042">
    <property type="entry name" value="OUTER MEMBRANE PROTEIN RV1973"/>
    <property type="match status" value="1"/>
</dbReference>
<gene>
    <name evidence="6" type="ORF">G9444_1888</name>
    <name evidence="5" type="ORF">I3517_09025</name>
</gene>
<dbReference type="AlphaFoldDB" id="A0A0C2ZWQ5"/>
<keyword evidence="4" id="KW-1133">Transmembrane helix</keyword>
<evidence type="ECO:0008006" key="9">
    <source>
        <dbReference type="Google" id="ProtNLM"/>
    </source>
</evidence>
<evidence type="ECO:0000256" key="1">
    <source>
        <dbReference type="ARBA" id="ARBA00004370"/>
    </source>
</evidence>
<dbReference type="KEGG" id="reb:XU06_08535"/>
<comment type="subcellular location">
    <subcellularLocation>
        <location evidence="1">Membrane</location>
    </subcellularLocation>
</comment>
<feature type="compositionally biased region" description="Polar residues" evidence="3">
    <location>
        <begin position="1"/>
        <end position="14"/>
    </location>
</feature>